<name>A0ABW4BBS8_9LACO</name>
<evidence type="ECO:0008006" key="4">
    <source>
        <dbReference type="Google" id="ProtNLM"/>
    </source>
</evidence>
<sequence>MKKQNPVMLAIIVVVVAIIGFGGYHLYQNRTLNLANDIEVKFSGYNEMGSAQQTKASMKTFASDIVERVGRKEGLSGPQRAGMIKVFSMDESTDQNEVEALFKSDADQAKASKTADVLDDITLETGDLDGDGDLSNGDKFQVIVKVGEDAAKYGLKGGTKTFTVSGLKED</sequence>
<gene>
    <name evidence="2" type="ORF">ACFQ3L_09870</name>
</gene>
<dbReference type="Proteomes" id="UP001597249">
    <property type="component" value="Unassembled WGS sequence"/>
</dbReference>
<evidence type="ECO:0000313" key="3">
    <source>
        <dbReference type="Proteomes" id="UP001597249"/>
    </source>
</evidence>
<evidence type="ECO:0000256" key="1">
    <source>
        <dbReference type="SAM" id="Phobius"/>
    </source>
</evidence>
<feature type="transmembrane region" description="Helical" evidence="1">
    <location>
        <begin position="7"/>
        <end position="27"/>
    </location>
</feature>
<reference evidence="3" key="1">
    <citation type="journal article" date="2019" name="Int. J. Syst. Evol. Microbiol.">
        <title>The Global Catalogue of Microorganisms (GCM) 10K type strain sequencing project: providing services to taxonomists for standard genome sequencing and annotation.</title>
        <authorList>
            <consortium name="The Broad Institute Genomics Platform"/>
            <consortium name="The Broad Institute Genome Sequencing Center for Infectious Disease"/>
            <person name="Wu L."/>
            <person name="Ma J."/>
        </authorList>
    </citation>
    <scope>NUCLEOTIDE SEQUENCE [LARGE SCALE GENOMIC DNA]</scope>
    <source>
        <strain evidence="3">CCM 8911</strain>
    </source>
</reference>
<dbReference type="EMBL" id="JBHTMO010000035">
    <property type="protein sequence ID" value="MFD1393871.1"/>
    <property type="molecule type" value="Genomic_DNA"/>
</dbReference>
<keyword evidence="1" id="KW-0812">Transmembrane</keyword>
<keyword evidence="1" id="KW-1133">Transmembrane helix</keyword>
<proteinExistence type="predicted"/>
<comment type="caution">
    <text evidence="2">The sequence shown here is derived from an EMBL/GenBank/DDBJ whole genome shotgun (WGS) entry which is preliminary data.</text>
</comment>
<accession>A0ABW4BBS8</accession>
<keyword evidence="1" id="KW-0472">Membrane</keyword>
<protein>
    <recommendedName>
        <fullName evidence="4">Peptidylprolyl isomerase</fullName>
    </recommendedName>
</protein>
<organism evidence="2 3">
    <name type="scientific">Lacticaseibacillus jixianensis</name>
    <dbReference type="NCBI Taxonomy" id="2486012"/>
    <lineage>
        <taxon>Bacteria</taxon>
        <taxon>Bacillati</taxon>
        <taxon>Bacillota</taxon>
        <taxon>Bacilli</taxon>
        <taxon>Lactobacillales</taxon>
        <taxon>Lactobacillaceae</taxon>
        <taxon>Lacticaseibacillus</taxon>
    </lineage>
</organism>
<keyword evidence="3" id="KW-1185">Reference proteome</keyword>
<evidence type="ECO:0000313" key="2">
    <source>
        <dbReference type="EMBL" id="MFD1393871.1"/>
    </source>
</evidence>
<dbReference type="RefSeq" id="WP_125585649.1">
    <property type="nucleotide sequence ID" value="NZ_JBHTMO010000035.1"/>
</dbReference>